<reference evidence="2" key="2">
    <citation type="submission" date="2019-10" db="EMBL/GenBank/DDBJ databases">
        <title>Conservation and host-specific expression of non-tandemly repeated heterogenous ribosome RNA gene in arbuscular mycorrhizal fungi.</title>
        <authorList>
            <person name="Maeda T."/>
            <person name="Kobayashi Y."/>
            <person name="Nakagawa T."/>
            <person name="Ezawa T."/>
            <person name="Yamaguchi K."/>
            <person name="Bino T."/>
            <person name="Nishimoto Y."/>
            <person name="Shigenobu S."/>
            <person name="Kawaguchi M."/>
        </authorList>
    </citation>
    <scope>NUCLEOTIDE SEQUENCE</scope>
    <source>
        <strain evidence="2">HR1</strain>
    </source>
</reference>
<name>A0A2Z6RKA7_9GLOM</name>
<protein>
    <submittedName>
        <fullName evidence="1">Uncharacterized protein</fullName>
    </submittedName>
</protein>
<dbReference type="Proteomes" id="UP000615446">
    <property type="component" value="Unassembled WGS sequence"/>
</dbReference>
<dbReference type="EMBL" id="BEXD01002230">
    <property type="protein sequence ID" value="GBB97589.1"/>
    <property type="molecule type" value="Genomic_DNA"/>
</dbReference>
<evidence type="ECO:0000313" key="3">
    <source>
        <dbReference type="Proteomes" id="UP000247702"/>
    </source>
</evidence>
<proteinExistence type="predicted"/>
<dbReference type="EMBL" id="BLAL01000297">
    <property type="protein sequence ID" value="GET01088.1"/>
    <property type="molecule type" value="Genomic_DNA"/>
</dbReference>
<gene>
    <name evidence="2" type="ORF">RCL2_002751600</name>
    <name evidence="1" type="ORF">RclHR1_30040003</name>
</gene>
<dbReference type="AlphaFoldDB" id="A0A2Z6RKA7"/>
<evidence type="ECO:0000313" key="2">
    <source>
        <dbReference type="EMBL" id="GET01088.1"/>
    </source>
</evidence>
<evidence type="ECO:0000313" key="1">
    <source>
        <dbReference type="EMBL" id="GBB97589.1"/>
    </source>
</evidence>
<comment type="caution">
    <text evidence="1">The sequence shown here is derived from an EMBL/GenBank/DDBJ whole genome shotgun (WGS) entry which is preliminary data.</text>
</comment>
<reference evidence="1 3" key="1">
    <citation type="submission" date="2017-11" db="EMBL/GenBank/DDBJ databases">
        <title>The genome of Rhizophagus clarus HR1 reveals common genetic basis of auxotrophy among arbuscular mycorrhizal fungi.</title>
        <authorList>
            <person name="Kobayashi Y."/>
        </authorList>
    </citation>
    <scope>NUCLEOTIDE SEQUENCE [LARGE SCALE GENOMIC DNA]</scope>
    <source>
        <strain evidence="1 3">HR1</strain>
    </source>
</reference>
<dbReference type="Proteomes" id="UP000247702">
    <property type="component" value="Unassembled WGS sequence"/>
</dbReference>
<accession>A0A2Z6RKA7</accession>
<keyword evidence="3" id="KW-1185">Reference proteome</keyword>
<organism evidence="1 3">
    <name type="scientific">Rhizophagus clarus</name>
    <dbReference type="NCBI Taxonomy" id="94130"/>
    <lineage>
        <taxon>Eukaryota</taxon>
        <taxon>Fungi</taxon>
        <taxon>Fungi incertae sedis</taxon>
        <taxon>Mucoromycota</taxon>
        <taxon>Glomeromycotina</taxon>
        <taxon>Glomeromycetes</taxon>
        <taxon>Glomerales</taxon>
        <taxon>Glomeraceae</taxon>
        <taxon>Rhizophagus</taxon>
    </lineage>
</organism>
<sequence length="67" mass="7795">MSKYNINLGITHLQKQAKVIFNDKDSYDKFLKMEIILQLKDENSDDIKNITLEISLLKPDKQVTTPD</sequence>